<dbReference type="Pfam" id="PF09949">
    <property type="entry name" value="APP1_cat"/>
    <property type="match status" value="1"/>
</dbReference>
<evidence type="ECO:0000313" key="3">
    <source>
        <dbReference type="EMBL" id="KHN97084.1"/>
    </source>
</evidence>
<dbReference type="InterPro" id="IPR019236">
    <property type="entry name" value="APP1_cat"/>
</dbReference>
<gene>
    <name evidence="3" type="ORF">MAM_05193</name>
</gene>
<feature type="compositionally biased region" description="Low complexity" evidence="1">
    <location>
        <begin position="743"/>
        <end position="762"/>
    </location>
</feature>
<dbReference type="PANTHER" id="PTHR28208">
    <property type="entry name" value="PHOSPHATIDATE PHOSPHATASE APP1"/>
    <property type="match status" value="1"/>
</dbReference>
<dbReference type="PIRSF" id="PIRSF037464">
    <property type="entry name" value="UCP037464_APP1"/>
    <property type="match status" value="1"/>
</dbReference>
<feature type="region of interest" description="Disordered" evidence="1">
    <location>
        <begin position="1"/>
        <end position="28"/>
    </location>
</feature>
<feature type="compositionally biased region" description="Low complexity" evidence="1">
    <location>
        <begin position="626"/>
        <end position="635"/>
    </location>
</feature>
<dbReference type="InterPro" id="IPR052935">
    <property type="entry name" value="Mg2+_PAP"/>
</dbReference>
<evidence type="ECO:0000313" key="4">
    <source>
        <dbReference type="Proteomes" id="UP000030816"/>
    </source>
</evidence>
<dbReference type="InterPro" id="IPR017210">
    <property type="entry name" value="APP1"/>
</dbReference>
<protein>
    <submittedName>
        <fullName evidence="3">Actin patch protein</fullName>
    </submittedName>
</protein>
<dbReference type="STRING" id="1081103.A0A0B2WTV4"/>
<keyword evidence="4" id="KW-1185">Reference proteome</keyword>
<feature type="domain" description="Phosphatidate phosphatase APP1 catalytic" evidence="2">
    <location>
        <begin position="365"/>
        <end position="514"/>
    </location>
</feature>
<evidence type="ECO:0000259" key="2">
    <source>
        <dbReference type="Pfam" id="PF09949"/>
    </source>
</evidence>
<proteinExistence type="predicted"/>
<reference evidence="3 4" key="1">
    <citation type="journal article" date="2014" name="Proc. Natl. Acad. Sci. U.S.A.">
        <title>Trajectory and genomic determinants of fungal-pathogen speciation and host adaptation.</title>
        <authorList>
            <person name="Hu X."/>
            <person name="Xiao G."/>
            <person name="Zheng P."/>
            <person name="Shang Y."/>
            <person name="Su Y."/>
            <person name="Zhang X."/>
            <person name="Liu X."/>
            <person name="Zhan S."/>
            <person name="St Leger R.J."/>
            <person name="Wang C."/>
        </authorList>
    </citation>
    <scope>NUCLEOTIDE SEQUENCE [LARGE SCALE GENOMIC DNA]</scope>
    <source>
        <strain evidence="3 4">ARSEF 1941</strain>
    </source>
</reference>
<dbReference type="AlphaFoldDB" id="A0A0B2WTV4"/>
<dbReference type="GeneID" id="63739648"/>
<feature type="compositionally biased region" description="Basic and acidic residues" evidence="1">
    <location>
        <begin position="19"/>
        <end position="28"/>
    </location>
</feature>
<dbReference type="GO" id="GO:0030479">
    <property type="term" value="C:actin cortical patch"/>
    <property type="evidence" value="ECO:0007669"/>
    <property type="project" value="TreeGrafter"/>
</dbReference>
<dbReference type="HOGENOM" id="CLU_008292_0_0_1"/>
<comment type="caution">
    <text evidence="3">The sequence shown here is derived from an EMBL/GenBank/DDBJ whole genome shotgun (WGS) entry which is preliminary data.</text>
</comment>
<feature type="region of interest" description="Disordered" evidence="1">
    <location>
        <begin position="613"/>
        <end position="770"/>
    </location>
</feature>
<feature type="compositionally biased region" description="Polar residues" evidence="1">
    <location>
        <begin position="547"/>
        <end position="558"/>
    </location>
</feature>
<dbReference type="Proteomes" id="UP000030816">
    <property type="component" value="Unassembled WGS sequence"/>
</dbReference>
<accession>A0A0B2WTV4</accession>
<evidence type="ECO:0000256" key="1">
    <source>
        <dbReference type="SAM" id="MobiDB-lite"/>
    </source>
</evidence>
<feature type="compositionally biased region" description="Low complexity" evidence="1">
    <location>
        <begin position="664"/>
        <end position="687"/>
    </location>
</feature>
<sequence length="826" mass="89084">MPTFAGLTANGYGLGPSDASRDVGERGERGYRRRKLAAMAGNLYRSGQQAVTELRDSYAQSRGRGAVDDFAMDQSTHIPGAFPDVAIASQGNEQMVLFPSYAKRHTKGDWTRMPRNQPLDQPEIRDEEWWRQEWEKHEDEKAVVDVDVRGWIYSPHVGPMTRRNRILIGLARQLSGISAPKVEQAYGSASGEVKTQHQIQDEIRDEEKIAREAAMIEKRGQEEKQVAYAGGYSEIPQDPNSLGVEPASGLGRRGNYTPDSAPSSPIMPARQPSSLGELTDAELAVANANLMARVAPFLTNPLVAMPITIFFYNETKSQSKTISTDDAGHFNIRAALEFIPTHVRVLANEKLSTTQQVNITESAGVSLISDIDDTIKRSNISGGTREIFRNTFVRDLGDMTIEGVREWYAYMHELGVSMHYCSNSPWQLFPVLASFFKVAGLPPGSLHLKQYSGMLQGIFEPVAERKKSTLNRLVKDFPHRKFLLVGDSGEADLEVYTDLALANPGRVLAIFIRDVTTPEAAGYFDAAFDLSRRKMSSMALDDGRTGSIKSASRQNSAPGTVGESRAASGPVMGTLIDFSEEPEEAKLDEAAALAQVKMDNWAGGLTAAGTAALAAGRKPAPPRPAKPAALRSAPAQANVSSVTAKADIPPPKPKRPPGLGGAGLPPLTTIASAGQDDGGQTSDSSSAPGSPKQDPAAPRLPRRPSGLKGLSPRLFGRGAPSSNADVDFEPLPPPAAAPPPPSFGFSYYRSGSRSGSTTPSGSPTLGAQGVNKKLELWRRRLARAHEQLDSHGVALYTWRTGHDVVDEAVGIVKSAQEEDTKTMQRG</sequence>
<organism evidence="3 4">
    <name type="scientific">Metarhizium album (strain ARSEF 1941)</name>
    <dbReference type="NCBI Taxonomy" id="1081103"/>
    <lineage>
        <taxon>Eukaryota</taxon>
        <taxon>Fungi</taxon>
        <taxon>Dikarya</taxon>
        <taxon>Ascomycota</taxon>
        <taxon>Pezizomycotina</taxon>
        <taxon>Sordariomycetes</taxon>
        <taxon>Hypocreomycetidae</taxon>
        <taxon>Hypocreales</taxon>
        <taxon>Clavicipitaceae</taxon>
        <taxon>Metarhizium</taxon>
    </lineage>
</organism>
<dbReference type="PANTHER" id="PTHR28208:SF3">
    <property type="entry name" value="PHOSPHATIDATE PHOSPHATASE APP1"/>
    <property type="match status" value="1"/>
</dbReference>
<dbReference type="RefSeq" id="XP_040678150.1">
    <property type="nucleotide sequence ID" value="XM_040823991.1"/>
</dbReference>
<feature type="compositionally biased region" description="Pro residues" evidence="1">
    <location>
        <begin position="730"/>
        <end position="742"/>
    </location>
</feature>
<name>A0A0B2WTV4_METAS</name>
<feature type="region of interest" description="Disordered" evidence="1">
    <location>
        <begin position="541"/>
        <end position="568"/>
    </location>
</feature>
<dbReference type="EMBL" id="AZHE01000012">
    <property type="protein sequence ID" value="KHN97084.1"/>
    <property type="molecule type" value="Genomic_DNA"/>
</dbReference>
<feature type="region of interest" description="Disordered" evidence="1">
    <location>
        <begin position="248"/>
        <end position="268"/>
    </location>
</feature>
<dbReference type="GO" id="GO:0008195">
    <property type="term" value="F:phosphatidate phosphatase activity"/>
    <property type="evidence" value="ECO:0007669"/>
    <property type="project" value="InterPro"/>
</dbReference>
<dbReference type="OrthoDB" id="2117591at2759"/>